<evidence type="ECO:0000259" key="13">
    <source>
        <dbReference type="Pfam" id="PF01292"/>
    </source>
</evidence>
<dbReference type="Pfam" id="PF01292">
    <property type="entry name" value="Ni_hydr_CYTB"/>
    <property type="match status" value="1"/>
</dbReference>
<dbReference type="InterPro" id="IPR016174">
    <property type="entry name" value="Di-haem_cyt_TM"/>
</dbReference>
<evidence type="ECO:0000256" key="11">
    <source>
        <dbReference type="ARBA" id="ARBA00037975"/>
    </source>
</evidence>
<keyword evidence="5 12" id="KW-0812">Transmembrane</keyword>
<evidence type="ECO:0000256" key="8">
    <source>
        <dbReference type="ARBA" id="ARBA00022989"/>
    </source>
</evidence>
<gene>
    <name evidence="14" type="ORF">IQ230_25185</name>
</gene>
<sequence>MSSQLTPAKKPAKPRVNSAFKQLWSMHWVMTACYLLLFVGGVWMVQMPENTVLQDNAYTLHKSIGALTMVLLIWRIFILQQVWWRKYTRRLPKFTSEWMRTFLLHAAIYLLMLAVPLSGFFLSNSYQSGNVPFFWVATLPDLFPENAAVVELARDLHFWIAYTFLGFIILHAIDQRKYVRSLWRRTSGAIRKAIVR</sequence>
<keyword evidence="8 12" id="KW-1133">Transmembrane helix</keyword>
<evidence type="ECO:0000313" key="14">
    <source>
        <dbReference type="EMBL" id="MBE9193563.1"/>
    </source>
</evidence>
<dbReference type="InterPro" id="IPR052168">
    <property type="entry name" value="Cytochrome_b561_oxidase"/>
</dbReference>
<feature type="transmembrane region" description="Helical" evidence="12">
    <location>
        <begin position="23"/>
        <end position="44"/>
    </location>
</feature>
<dbReference type="EMBL" id="JADEWN010000104">
    <property type="protein sequence ID" value="MBE9193563.1"/>
    <property type="molecule type" value="Genomic_DNA"/>
</dbReference>
<evidence type="ECO:0000256" key="6">
    <source>
        <dbReference type="ARBA" id="ARBA00022723"/>
    </source>
</evidence>
<evidence type="ECO:0000256" key="1">
    <source>
        <dbReference type="ARBA" id="ARBA00004651"/>
    </source>
</evidence>
<dbReference type="Gene3D" id="1.20.950.20">
    <property type="entry name" value="Transmembrane di-heme cytochromes, Chain C"/>
    <property type="match status" value="1"/>
</dbReference>
<keyword evidence="10 12" id="KW-0472">Membrane</keyword>
<evidence type="ECO:0000256" key="9">
    <source>
        <dbReference type="ARBA" id="ARBA00023004"/>
    </source>
</evidence>
<organism evidence="14 15">
    <name type="scientific">Gloeocapsopsis crepidinum LEGE 06123</name>
    <dbReference type="NCBI Taxonomy" id="588587"/>
    <lineage>
        <taxon>Bacteria</taxon>
        <taxon>Bacillati</taxon>
        <taxon>Cyanobacteriota</taxon>
        <taxon>Cyanophyceae</taxon>
        <taxon>Oscillatoriophycideae</taxon>
        <taxon>Chroococcales</taxon>
        <taxon>Chroococcaceae</taxon>
        <taxon>Gloeocapsopsis</taxon>
    </lineage>
</organism>
<name>A0ABR9UZ23_9CHRO</name>
<evidence type="ECO:0000313" key="15">
    <source>
        <dbReference type="Proteomes" id="UP000651156"/>
    </source>
</evidence>
<dbReference type="Proteomes" id="UP000651156">
    <property type="component" value="Unassembled WGS sequence"/>
</dbReference>
<dbReference type="InterPro" id="IPR011577">
    <property type="entry name" value="Cyt_b561_bac/Ni-Hgenase"/>
</dbReference>
<comment type="subcellular location">
    <subcellularLocation>
        <location evidence="1">Cell membrane</location>
        <topology evidence="1">Multi-pass membrane protein</topology>
    </subcellularLocation>
</comment>
<feature type="domain" description="Cytochrome b561 bacterial/Ni-hydrogenase" evidence="13">
    <location>
        <begin position="26"/>
        <end position="172"/>
    </location>
</feature>
<evidence type="ECO:0000256" key="5">
    <source>
        <dbReference type="ARBA" id="ARBA00022692"/>
    </source>
</evidence>
<keyword evidence="3" id="KW-1003">Cell membrane</keyword>
<reference evidence="14 15" key="1">
    <citation type="submission" date="2020-10" db="EMBL/GenBank/DDBJ databases">
        <authorList>
            <person name="Castelo-Branco R."/>
            <person name="Eusebio N."/>
            <person name="Adriana R."/>
            <person name="Vieira A."/>
            <person name="Brugerolle De Fraissinette N."/>
            <person name="Rezende De Castro R."/>
            <person name="Schneider M.P."/>
            <person name="Vasconcelos V."/>
            <person name="Leao P.N."/>
        </authorList>
    </citation>
    <scope>NUCLEOTIDE SEQUENCE [LARGE SCALE GENOMIC DNA]</scope>
    <source>
        <strain evidence="14 15">LEGE 06123</strain>
    </source>
</reference>
<accession>A0ABR9UZ23</accession>
<feature type="transmembrane region" description="Helical" evidence="12">
    <location>
        <begin position="64"/>
        <end position="82"/>
    </location>
</feature>
<evidence type="ECO:0000256" key="3">
    <source>
        <dbReference type="ARBA" id="ARBA00022475"/>
    </source>
</evidence>
<evidence type="ECO:0000256" key="2">
    <source>
        <dbReference type="ARBA" id="ARBA00022448"/>
    </source>
</evidence>
<evidence type="ECO:0000256" key="12">
    <source>
        <dbReference type="SAM" id="Phobius"/>
    </source>
</evidence>
<evidence type="ECO:0000256" key="7">
    <source>
        <dbReference type="ARBA" id="ARBA00022982"/>
    </source>
</evidence>
<keyword evidence="7" id="KW-0249">Electron transport</keyword>
<dbReference type="PANTHER" id="PTHR30529:SF1">
    <property type="entry name" value="CYTOCHROME B561 HOMOLOG 2"/>
    <property type="match status" value="1"/>
</dbReference>
<protein>
    <submittedName>
        <fullName evidence="14">Cytochrome b</fullName>
    </submittedName>
</protein>
<dbReference type="SUPFAM" id="SSF81342">
    <property type="entry name" value="Transmembrane di-heme cytochromes"/>
    <property type="match status" value="1"/>
</dbReference>
<keyword evidence="6" id="KW-0479">Metal-binding</keyword>
<dbReference type="RefSeq" id="WP_193934939.1">
    <property type="nucleotide sequence ID" value="NZ_CAWPMZ010000005.1"/>
</dbReference>
<feature type="transmembrane region" description="Helical" evidence="12">
    <location>
        <begin position="102"/>
        <end position="122"/>
    </location>
</feature>
<feature type="transmembrane region" description="Helical" evidence="12">
    <location>
        <begin position="156"/>
        <end position="173"/>
    </location>
</feature>
<keyword evidence="2" id="KW-0813">Transport</keyword>
<keyword evidence="15" id="KW-1185">Reference proteome</keyword>
<evidence type="ECO:0000256" key="10">
    <source>
        <dbReference type="ARBA" id="ARBA00023136"/>
    </source>
</evidence>
<proteinExistence type="inferred from homology"/>
<evidence type="ECO:0000256" key="4">
    <source>
        <dbReference type="ARBA" id="ARBA00022617"/>
    </source>
</evidence>
<dbReference type="PANTHER" id="PTHR30529">
    <property type="entry name" value="CYTOCHROME B561"/>
    <property type="match status" value="1"/>
</dbReference>
<keyword evidence="4" id="KW-0349">Heme</keyword>
<keyword evidence="9" id="KW-0408">Iron</keyword>
<comment type="similarity">
    <text evidence="11">Belongs to the cytochrome b561 family.</text>
</comment>
<comment type="caution">
    <text evidence="14">The sequence shown here is derived from an EMBL/GenBank/DDBJ whole genome shotgun (WGS) entry which is preliminary data.</text>
</comment>